<name>A0A256K5J1_HALEZ</name>
<accession>A0A256K5J1</accession>
<proteinExistence type="predicted"/>
<protein>
    <submittedName>
        <fullName evidence="2">Uncharacterized protein</fullName>
    </submittedName>
</protein>
<keyword evidence="1" id="KW-0472">Membrane</keyword>
<evidence type="ECO:0000313" key="2">
    <source>
        <dbReference type="EMBL" id="OYR76076.1"/>
    </source>
</evidence>
<feature type="non-terminal residue" evidence="2">
    <location>
        <position position="96"/>
    </location>
</feature>
<reference evidence="2 3" key="1">
    <citation type="journal article" date="2014" name="Front. Microbiol.">
        <title>Population and genomic analysis of the genus Halorubrum.</title>
        <authorList>
            <person name="Fullmer M.S."/>
            <person name="Soucy S.M."/>
            <person name="Swithers K.S."/>
            <person name="Makkay A.M."/>
            <person name="Wheeler R."/>
            <person name="Ventosa A."/>
            <person name="Gogarten J.P."/>
            <person name="Papke R.T."/>
        </authorList>
    </citation>
    <scope>NUCLEOTIDE SEQUENCE [LARGE SCALE GENOMIC DNA]</scope>
    <source>
        <strain evidence="2 3">Ec15</strain>
    </source>
</reference>
<feature type="transmembrane region" description="Helical" evidence="1">
    <location>
        <begin position="52"/>
        <end position="71"/>
    </location>
</feature>
<dbReference type="Proteomes" id="UP000216925">
    <property type="component" value="Unassembled WGS sequence"/>
</dbReference>
<keyword evidence="1" id="KW-1133">Transmembrane helix</keyword>
<gene>
    <name evidence="2" type="ORF">DJ76_00420</name>
</gene>
<evidence type="ECO:0000256" key="1">
    <source>
        <dbReference type="SAM" id="Phobius"/>
    </source>
</evidence>
<dbReference type="EMBL" id="NHPD01000002">
    <property type="protein sequence ID" value="OYR76076.1"/>
    <property type="molecule type" value="Genomic_DNA"/>
</dbReference>
<comment type="caution">
    <text evidence="2">The sequence shown here is derived from an EMBL/GenBank/DDBJ whole genome shotgun (WGS) entry which is preliminary data.</text>
</comment>
<sequence>MSLRSRLLGSALLVVGVTAVGLAGTVAPAFVPSSSAADGIALTAPAPLSSLAAPALLAAGSVLLVGGAAAATGGDGSARAALVAPAFGAVAALAFG</sequence>
<organism evidence="2 3">
    <name type="scientific">Halorubrum ezzemoulense</name>
    <name type="common">Halorubrum chaoviator</name>
    <dbReference type="NCBI Taxonomy" id="337243"/>
    <lineage>
        <taxon>Archaea</taxon>
        <taxon>Methanobacteriati</taxon>
        <taxon>Methanobacteriota</taxon>
        <taxon>Stenosarchaea group</taxon>
        <taxon>Halobacteria</taxon>
        <taxon>Halobacteriales</taxon>
        <taxon>Haloferacaceae</taxon>
        <taxon>Halorubrum</taxon>
    </lineage>
</organism>
<evidence type="ECO:0000313" key="3">
    <source>
        <dbReference type="Proteomes" id="UP000216925"/>
    </source>
</evidence>
<keyword evidence="1" id="KW-0812">Transmembrane</keyword>
<feature type="transmembrane region" description="Helical" evidence="1">
    <location>
        <begin position="78"/>
        <end position="95"/>
    </location>
</feature>
<dbReference type="AlphaFoldDB" id="A0A256K5J1"/>